<keyword evidence="3" id="KW-1003">Cell membrane</keyword>
<feature type="transmembrane region" description="Helical" evidence="10">
    <location>
        <begin position="43"/>
        <end position="63"/>
    </location>
</feature>
<dbReference type="HOGENOM" id="CLU_007946_3_0_1"/>
<dbReference type="PANTHER" id="PTHR11785:SF73">
    <property type="entry name" value="ASC-TYPE AMINO ACID TRANSPORTER 1"/>
    <property type="match status" value="1"/>
</dbReference>
<dbReference type="GeneTree" id="ENSGT00940000156469"/>
<keyword evidence="8" id="KW-1015">Disulfide bond</keyword>
<dbReference type="FunFam" id="1.20.1740.10:FF:000008">
    <property type="entry name" value="large neutral amino acids transporter small subunit 2"/>
    <property type="match status" value="1"/>
</dbReference>
<dbReference type="GO" id="GO:0005886">
    <property type="term" value="C:plasma membrane"/>
    <property type="evidence" value="ECO:0007669"/>
    <property type="project" value="UniProtKB-SubCell"/>
</dbReference>
<feature type="transmembrane region" description="Helical" evidence="10">
    <location>
        <begin position="313"/>
        <end position="339"/>
    </location>
</feature>
<dbReference type="GO" id="GO:0015179">
    <property type="term" value="F:L-amino acid transmembrane transporter activity"/>
    <property type="evidence" value="ECO:0000318"/>
    <property type="project" value="GO_Central"/>
</dbReference>
<dbReference type="AlphaFoldDB" id="W5M1D1"/>
<dbReference type="eggNOG" id="KOG1287">
    <property type="taxonomic scope" value="Eukaryota"/>
</dbReference>
<evidence type="ECO:0000256" key="2">
    <source>
        <dbReference type="ARBA" id="ARBA00022448"/>
    </source>
</evidence>
<protein>
    <submittedName>
        <fullName evidence="11">Solute carrier family 7 member 10a</fullName>
    </submittedName>
</protein>
<feature type="transmembrane region" description="Helical" evidence="10">
    <location>
        <begin position="270"/>
        <end position="293"/>
    </location>
</feature>
<feature type="transmembrane region" description="Helical" evidence="10">
    <location>
        <begin position="117"/>
        <end position="146"/>
    </location>
</feature>
<dbReference type="GO" id="GO:0042941">
    <property type="term" value="P:D-alanine transmembrane transport"/>
    <property type="evidence" value="ECO:0000318"/>
    <property type="project" value="GO_Central"/>
</dbReference>
<reference evidence="11" key="2">
    <citation type="submission" date="2025-08" db="UniProtKB">
        <authorList>
            <consortium name="Ensembl"/>
        </authorList>
    </citation>
    <scope>IDENTIFICATION</scope>
</reference>
<feature type="region of interest" description="Disordered" evidence="9">
    <location>
        <begin position="1"/>
        <end position="31"/>
    </location>
</feature>
<keyword evidence="12" id="KW-1185">Reference proteome</keyword>
<keyword evidence="5" id="KW-0029">Amino-acid transport</keyword>
<comment type="subcellular location">
    <subcellularLocation>
        <location evidence="1">Cell membrane</location>
        <topology evidence="1">Multi-pass membrane protein</topology>
    </subcellularLocation>
</comment>
<reference evidence="12" key="1">
    <citation type="submission" date="2011-12" db="EMBL/GenBank/DDBJ databases">
        <title>The Draft Genome of Lepisosteus oculatus.</title>
        <authorList>
            <consortium name="The Broad Institute Genome Assembly &amp; Analysis Group"/>
            <consortium name="Computational R&amp;D Group"/>
            <consortium name="and Sequencing Platform"/>
            <person name="Di Palma F."/>
            <person name="Alfoldi J."/>
            <person name="Johnson J."/>
            <person name="Berlin A."/>
            <person name="Gnerre S."/>
            <person name="Jaffe D."/>
            <person name="MacCallum I."/>
            <person name="Young S."/>
            <person name="Walker B.J."/>
            <person name="Lander E.S."/>
            <person name="Lindblad-Toh K."/>
        </authorList>
    </citation>
    <scope>NUCLEOTIDE SEQUENCE [LARGE SCALE GENOMIC DNA]</scope>
</reference>
<keyword evidence="6 10" id="KW-1133">Transmembrane helix</keyword>
<dbReference type="InParanoid" id="W5M1D1"/>
<feature type="transmembrane region" description="Helical" evidence="10">
    <location>
        <begin position="393"/>
        <end position="413"/>
    </location>
</feature>
<name>W5M1D1_LEPOC</name>
<feature type="transmembrane region" description="Helical" evidence="10">
    <location>
        <begin position="453"/>
        <end position="472"/>
    </location>
</feature>
<evidence type="ECO:0000256" key="1">
    <source>
        <dbReference type="ARBA" id="ARBA00004651"/>
    </source>
</evidence>
<dbReference type="EMBL" id="AHAT01010644">
    <property type="status" value="NOT_ANNOTATED_CDS"/>
    <property type="molecule type" value="Genomic_DNA"/>
</dbReference>
<dbReference type="Ensembl" id="ENSLOCT00000002193.1">
    <property type="protein sequence ID" value="ENSLOCP00000002188.1"/>
    <property type="gene ID" value="ENSLOCG00000001884.1"/>
</dbReference>
<evidence type="ECO:0000256" key="6">
    <source>
        <dbReference type="ARBA" id="ARBA00022989"/>
    </source>
</evidence>
<feature type="compositionally biased region" description="Basic and acidic residues" evidence="9">
    <location>
        <begin position="21"/>
        <end position="31"/>
    </location>
</feature>
<evidence type="ECO:0000313" key="12">
    <source>
        <dbReference type="Proteomes" id="UP000018468"/>
    </source>
</evidence>
<keyword evidence="2" id="KW-0813">Transport</keyword>
<organism evidence="11 12">
    <name type="scientific">Lepisosteus oculatus</name>
    <name type="common">Spotted gar</name>
    <dbReference type="NCBI Taxonomy" id="7918"/>
    <lineage>
        <taxon>Eukaryota</taxon>
        <taxon>Metazoa</taxon>
        <taxon>Chordata</taxon>
        <taxon>Craniata</taxon>
        <taxon>Vertebrata</taxon>
        <taxon>Euteleostomi</taxon>
        <taxon>Actinopterygii</taxon>
        <taxon>Neopterygii</taxon>
        <taxon>Holostei</taxon>
        <taxon>Semionotiformes</taxon>
        <taxon>Lepisosteidae</taxon>
        <taxon>Lepisosteus</taxon>
    </lineage>
</organism>
<evidence type="ECO:0000256" key="7">
    <source>
        <dbReference type="ARBA" id="ARBA00023136"/>
    </source>
</evidence>
<feature type="transmembrane region" description="Helical" evidence="10">
    <location>
        <begin position="425"/>
        <end position="447"/>
    </location>
</feature>
<keyword evidence="7 10" id="KW-0472">Membrane</keyword>
<dbReference type="OMA" id="PWRDVVP"/>
<evidence type="ECO:0000256" key="9">
    <source>
        <dbReference type="SAM" id="MobiDB-lite"/>
    </source>
</evidence>
<evidence type="ECO:0000313" key="11">
    <source>
        <dbReference type="Ensembl" id="ENSLOCP00000002188.1"/>
    </source>
</evidence>
<dbReference type="InterPro" id="IPR050598">
    <property type="entry name" value="AminoAcid_Transporter"/>
</dbReference>
<dbReference type="PIRSF" id="PIRSF006060">
    <property type="entry name" value="AA_transporter"/>
    <property type="match status" value="1"/>
</dbReference>
<dbReference type="GO" id="GO:0042942">
    <property type="term" value="P:D-serine transmembrane transport"/>
    <property type="evidence" value="ECO:0000318"/>
    <property type="project" value="GO_Central"/>
</dbReference>
<dbReference type="STRING" id="7918.ENSLOCP00000002188"/>
<reference evidence="11" key="3">
    <citation type="submission" date="2025-09" db="UniProtKB">
        <authorList>
            <consortium name="Ensembl"/>
        </authorList>
    </citation>
    <scope>IDENTIFICATION</scope>
</reference>
<dbReference type="PANTHER" id="PTHR11785">
    <property type="entry name" value="AMINO ACID TRANSPORTER"/>
    <property type="match status" value="1"/>
</dbReference>
<sequence>MDGADRKRSNCTKPNSTAREAMVKDGNNKRDPVPERVTLKKEIGLLSACAIIIGNIIGSGIFISPKGVLEHSGSVGLALIMWVLGGGIAALGSLCYAELGVTIPKSGGDYSYVTEIFGGLVGFLLLWSAVLIMYPTTLAVIALTFSSYVLQPVFPDCLPPYTATRALSTTCLLFLTWVNCSSVRWATRIQDIFTVGKLLALGLIITVGLVQICKGHYDSLTPQAAFDFWKTPSVGQVALAFLQASFAFSGWNFLNYVTEEVVEPRRNLPRAIYISIPLVTFVYTFTNIAYFTAMSPEELLSSNAVAVTFGEKLLGMFSSIMPISVALSTFGGINGYLFTSSRLCFSGAREGHLPSLLAMIHFKQCTPIPALLVCCAATIVILCIGETQTLINYVSFINYLSYGVTIAGLLFFRWKKPQLHRPIKVNLIVPVLYLIFWAFLLVFSMYSEPVVCGIGLIIILTGVPVYFLGVHWKKKPKCLDSFIESATYVGQKLCFVVFPQIDPMQDEAMPKNTKL</sequence>
<dbReference type="Proteomes" id="UP000018468">
    <property type="component" value="Linkage group LG23"/>
</dbReference>
<evidence type="ECO:0000256" key="5">
    <source>
        <dbReference type="ARBA" id="ARBA00022970"/>
    </source>
</evidence>
<evidence type="ECO:0000256" key="10">
    <source>
        <dbReference type="SAM" id="Phobius"/>
    </source>
</evidence>
<evidence type="ECO:0000256" key="4">
    <source>
        <dbReference type="ARBA" id="ARBA00022692"/>
    </source>
</evidence>
<feature type="transmembrane region" description="Helical" evidence="10">
    <location>
        <begin position="237"/>
        <end position="258"/>
    </location>
</feature>
<keyword evidence="4 10" id="KW-0812">Transmembrane</keyword>
<feature type="transmembrane region" description="Helical" evidence="10">
    <location>
        <begin position="75"/>
        <end position="96"/>
    </location>
</feature>
<feature type="transmembrane region" description="Helical" evidence="10">
    <location>
        <begin position="166"/>
        <end position="186"/>
    </location>
</feature>
<dbReference type="Bgee" id="ENSLOCG00000001884">
    <property type="expression patterns" value="Expressed in brain and 7 other cell types or tissues"/>
</dbReference>
<dbReference type="GO" id="GO:0015175">
    <property type="term" value="F:neutral L-amino acid transmembrane transporter activity"/>
    <property type="evidence" value="ECO:0000318"/>
    <property type="project" value="GO_Central"/>
</dbReference>
<evidence type="ECO:0000256" key="8">
    <source>
        <dbReference type="ARBA" id="ARBA00023157"/>
    </source>
</evidence>
<dbReference type="Gene3D" id="1.20.1740.10">
    <property type="entry name" value="Amino acid/polyamine transporter I"/>
    <property type="match status" value="1"/>
</dbReference>
<dbReference type="Pfam" id="PF13520">
    <property type="entry name" value="AA_permease_2"/>
    <property type="match status" value="1"/>
</dbReference>
<feature type="transmembrane region" description="Helical" evidence="10">
    <location>
        <begin position="198"/>
        <end position="217"/>
    </location>
</feature>
<dbReference type="InterPro" id="IPR002293">
    <property type="entry name" value="AA/rel_permease1"/>
</dbReference>
<feature type="transmembrane region" description="Helical" evidence="10">
    <location>
        <begin position="368"/>
        <end position="387"/>
    </location>
</feature>
<evidence type="ECO:0000256" key="3">
    <source>
        <dbReference type="ARBA" id="ARBA00022475"/>
    </source>
</evidence>
<accession>W5M1D1</accession>
<proteinExistence type="predicted"/>